<comment type="caution">
    <text evidence="3">The sequence shown here is derived from an EMBL/GenBank/DDBJ whole genome shotgun (WGS) entry which is preliminary data.</text>
</comment>
<feature type="domain" description="Peptidase C39-like" evidence="2">
    <location>
        <begin position="111"/>
        <end position="266"/>
    </location>
</feature>
<reference evidence="3 4" key="1">
    <citation type="submission" date="2021-10" db="EMBL/GenBank/DDBJ databases">
        <title>Anaerobic single-cell dispensing facilitates the cultivation of human gut bacteria.</title>
        <authorList>
            <person name="Afrizal A."/>
        </authorList>
    </citation>
    <scope>NUCLEOTIDE SEQUENCE [LARGE SCALE GENOMIC DNA]</scope>
    <source>
        <strain evidence="3 4">CLA-AA-H246</strain>
    </source>
</reference>
<dbReference type="PANTHER" id="PTHR37806">
    <property type="entry name" value="LMO0724 PROTEIN"/>
    <property type="match status" value="1"/>
</dbReference>
<organism evidence="3 4">
    <name type="scientific">Hominisplanchenecus faecis</name>
    <dbReference type="NCBI Taxonomy" id="2885351"/>
    <lineage>
        <taxon>Bacteria</taxon>
        <taxon>Bacillati</taxon>
        <taxon>Bacillota</taxon>
        <taxon>Clostridia</taxon>
        <taxon>Lachnospirales</taxon>
        <taxon>Lachnospiraceae</taxon>
        <taxon>Hominisplanchenecus</taxon>
    </lineage>
</organism>
<proteinExistence type="predicted"/>
<dbReference type="InterPro" id="IPR039564">
    <property type="entry name" value="Peptidase_C39-like"/>
</dbReference>
<dbReference type="Pfam" id="PF13529">
    <property type="entry name" value="Peptidase_C39_2"/>
    <property type="match status" value="1"/>
</dbReference>
<evidence type="ECO:0000259" key="2">
    <source>
        <dbReference type="Pfam" id="PF13529"/>
    </source>
</evidence>
<evidence type="ECO:0000313" key="4">
    <source>
        <dbReference type="Proteomes" id="UP001299235"/>
    </source>
</evidence>
<feature type="compositionally biased region" description="Basic and acidic residues" evidence="1">
    <location>
        <begin position="35"/>
        <end position="54"/>
    </location>
</feature>
<dbReference type="RefSeq" id="WP_248834559.1">
    <property type="nucleotide sequence ID" value="NZ_JAJEQE010000002.1"/>
</dbReference>
<feature type="region of interest" description="Disordered" evidence="1">
    <location>
        <begin position="32"/>
        <end position="104"/>
    </location>
</feature>
<protein>
    <submittedName>
        <fullName evidence="3">C39 family peptidase</fullName>
    </submittedName>
</protein>
<feature type="compositionally biased region" description="Acidic residues" evidence="1">
    <location>
        <begin position="76"/>
        <end position="91"/>
    </location>
</feature>
<accession>A0ABS8ERR4</accession>
<evidence type="ECO:0000313" key="3">
    <source>
        <dbReference type="EMBL" id="MCC2147863.1"/>
    </source>
</evidence>
<dbReference type="PANTHER" id="PTHR37806:SF1">
    <property type="entry name" value="PEPTIDASE C39-LIKE DOMAIN-CONTAINING PROTEIN"/>
    <property type="match status" value="1"/>
</dbReference>
<evidence type="ECO:0000256" key="1">
    <source>
        <dbReference type="SAM" id="MobiDB-lite"/>
    </source>
</evidence>
<dbReference type="Proteomes" id="UP001299235">
    <property type="component" value="Unassembled WGS sequence"/>
</dbReference>
<keyword evidence="4" id="KW-1185">Reference proteome</keyword>
<dbReference type="Gene3D" id="3.90.70.10">
    <property type="entry name" value="Cysteine proteinases"/>
    <property type="match status" value="1"/>
</dbReference>
<dbReference type="PROSITE" id="PS51257">
    <property type="entry name" value="PROKAR_LIPOPROTEIN"/>
    <property type="match status" value="1"/>
</dbReference>
<sequence length="293" mass="33205">MKKRISIIMLLTISVLMTGCEELHKKPLAYIETNADDRQSETSETETKKKKETEPETEAVEVVEQGSLETERPETETESETEEDKTEDAAPEGELPVLEKTDKTSEEIEMENILQNPELPTGCESVALTMVLKYLGFDLEKTTIADDYLVFADRNFAMGYIGNPHTEDGAGIFAPGLVKTANNFLEAQESEKRGFDISDTDFEDLYNYVAAGIPIIIWNTMYLEKPVPTDEVCEFEGKTYRWFRNEHCMVMCGFDKENGTVLIQDPLDGLVERDAETFAKYYEELGKNAMIIH</sequence>
<name>A0ABS8ERR4_9FIRM</name>
<gene>
    <name evidence="3" type="ORF">LKD42_01125</name>
</gene>
<dbReference type="EMBL" id="JAJEQE010000002">
    <property type="protein sequence ID" value="MCC2147863.1"/>
    <property type="molecule type" value="Genomic_DNA"/>
</dbReference>